<evidence type="ECO:0000256" key="9">
    <source>
        <dbReference type="RuleBase" id="RU003357"/>
    </source>
</evidence>
<protein>
    <submittedName>
        <fullName evidence="13">Outer membrane protein</fullName>
    </submittedName>
</protein>
<dbReference type="OrthoDB" id="176248at2"/>
<reference evidence="13 14" key="1">
    <citation type="journal article" date="2004" name="Proc. Natl. Acad. Sci. U.S.A.">
        <title>Genome sequence of the deep-sea gamma-proteobacterium Idiomarina loihiensis reveals amino acid fermentation as a source of carbon and energy.</title>
        <authorList>
            <person name="Hou S."/>
            <person name="Saw J.H."/>
            <person name="Lee K.S."/>
            <person name="Freitas T.A."/>
            <person name="Belisle C."/>
            <person name="Kawarabayasi Y."/>
            <person name="Donachie S.P."/>
            <person name="Pikina A."/>
            <person name="Galperin M.Y."/>
            <person name="Koonin E.V."/>
            <person name="Makarova K.S."/>
            <person name="Omelchenko M.V."/>
            <person name="Sorokin A."/>
            <person name="Wolf Y.I."/>
            <person name="Li Q.X."/>
            <person name="Keum Y.S."/>
            <person name="Campbell S."/>
            <person name="Denery J."/>
            <person name="Aizawa S."/>
            <person name="Shibata S."/>
            <person name="Malahoff A."/>
            <person name="Alam M."/>
        </authorList>
    </citation>
    <scope>NUCLEOTIDE SEQUENCE [LARGE SCALE GENOMIC DNA]</scope>
    <source>
        <strain evidence="14">ATCC BAA-735 / DSM 15497 / L2-TR</strain>
    </source>
</reference>
<feature type="signal peptide" evidence="10">
    <location>
        <begin position="1"/>
        <end position="27"/>
    </location>
</feature>
<dbReference type="InterPro" id="IPR000531">
    <property type="entry name" value="Beta-barrel_TonB"/>
</dbReference>
<evidence type="ECO:0000256" key="3">
    <source>
        <dbReference type="ARBA" id="ARBA00022452"/>
    </source>
</evidence>
<dbReference type="GeneID" id="41336342"/>
<evidence type="ECO:0000256" key="1">
    <source>
        <dbReference type="ARBA" id="ARBA00004571"/>
    </source>
</evidence>
<evidence type="ECO:0000256" key="6">
    <source>
        <dbReference type="ARBA" id="ARBA00023136"/>
    </source>
</evidence>
<accession>Q5QUI6</accession>
<name>Q5QUI6_IDILO</name>
<keyword evidence="2 8" id="KW-0813">Transport</keyword>
<keyword evidence="6 8" id="KW-0472">Membrane</keyword>
<evidence type="ECO:0000259" key="11">
    <source>
        <dbReference type="Pfam" id="PF00593"/>
    </source>
</evidence>
<sequence>MKNMTFRKSLTAAAVAASLGFPALAIAQDAQTDVNAEEEVERIQVTGSRLNRTDMEGALPVTVIDRVELEASGDISVADYMRDTNFNSFGSYQSTSGSSGGGAAQVSLRGLGAGRTLILIDGRRAPTSPILGSGQDLNSIPMAAVERIEVLSDGASAVYGSDAIGGVVNVITRKDFEGVSVTYGVGRPTNDGGDTEEMSIVIGSSNAKSRVLLGASMNKRDVIFTRDRDYWYDPENPPGSNYSNNFGIKDPVTGHAPSVGANNRLEHPEFGTAVPGLCTNGDDSDLFFMKPNDNCGFNHAASSANLTSVKNTSLFGRGDYQINNDWNVYFSGSLNKVESFGRFAPLPSSPWPGGAIEITPDSPNHPGNLDGYNSNAADPYYQSIADETLSLYHRFAALGPRDNNVENTTTSFDGGFKGMIGNVGLDFGARYVTSRAINLGNNYVVAGLAQPLIADGTYNIYDPFTVYDPDTGNAVEGDPSALGMTTTTSRDMFSTVKELYANTNFDMFEMAAGVSSAAFGIEYREEKYQDKYDLLSAAGQVSGSSGASAGGERDVTALYGEMLFPVLDSVDIEVAGRYDDYSDYGSDFSPKVAVRWRPTDSVLVRGSWGEGFRAPTLSDLTSEPAFSAAYTNDEATCIAQNGAPCTGDSSVQVNTYSLGNVNLESENSEQLGLGIVWEANDWLNMSVDYYDIEITNSISSIGLQQAANCLRGEGTLCPSGISQFQQGTTIPDPSLGVGVAFAGNDVDNAIVGAQLGMVNIGSVETDGFDFTTRTNFDLGFGTLTNNFQASYVNNYSANGGENDAGKYGAPELRASLNNALAVGDFSVNWNIQYTDGTTYIDTYNIPSWTVHNVQVNYATPWDATVSFGVNNLTDRAPADASLFGTSYDSEIYNPWGRVPYLRYTQNF</sequence>
<feature type="domain" description="TonB-dependent receptor plug" evidence="12">
    <location>
        <begin position="57"/>
        <end position="167"/>
    </location>
</feature>
<gene>
    <name evidence="13" type="ordered locus">IL1173</name>
</gene>
<dbReference type="RefSeq" id="WP_011234424.1">
    <property type="nucleotide sequence ID" value="NC_006512.1"/>
</dbReference>
<dbReference type="InterPro" id="IPR036942">
    <property type="entry name" value="Beta-barrel_TonB_sf"/>
</dbReference>
<evidence type="ECO:0000256" key="8">
    <source>
        <dbReference type="PROSITE-ProRule" id="PRU01360"/>
    </source>
</evidence>
<dbReference type="PANTHER" id="PTHR47234">
    <property type="match status" value="1"/>
</dbReference>
<comment type="subcellular location">
    <subcellularLocation>
        <location evidence="1 8">Cell outer membrane</location>
        <topology evidence="1 8">Multi-pass membrane protein</topology>
    </subcellularLocation>
</comment>
<evidence type="ECO:0000256" key="2">
    <source>
        <dbReference type="ARBA" id="ARBA00022448"/>
    </source>
</evidence>
<dbReference type="InterPro" id="IPR037066">
    <property type="entry name" value="Plug_dom_sf"/>
</dbReference>
<feature type="chain" id="PRO_5004262062" evidence="10">
    <location>
        <begin position="28"/>
        <end position="907"/>
    </location>
</feature>
<evidence type="ECO:0000313" key="14">
    <source>
        <dbReference type="Proteomes" id="UP000001171"/>
    </source>
</evidence>
<dbReference type="PROSITE" id="PS52016">
    <property type="entry name" value="TONB_DEPENDENT_REC_3"/>
    <property type="match status" value="1"/>
</dbReference>
<dbReference type="eggNOG" id="COG4771">
    <property type="taxonomic scope" value="Bacteria"/>
</dbReference>
<dbReference type="HOGENOM" id="CLU_010745_0_1_6"/>
<dbReference type="Gene3D" id="2.170.130.10">
    <property type="entry name" value="TonB-dependent receptor, plug domain"/>
    <property type="match status" value="1"/>
</dbReference>
<evidence type="ECO:0000313" key="13">
    <source>
        <dbReference type="EMBL" id="AAV82013.1"/>
    </source>
</evidence>
<evidence type="ECO:0000256" key="5">
    <source>
        <dbReference type="ARBA" id="ARBA00023077"/>
    </source>
</evidence>
<dbReference type="EMBL" id="AE017340">
    <property type="protein sequence ID" value="AAV82013.1"/>
    <property type="molecule type" value="Genomic_DNA"/>
</dbReference>
<dbReference type="InterPro" id="IPR039426">
    <property type="entry name" value="TonB-dep_rcpt-like"/>
</dbReference>
<keyword evidence="5 9" id="KW-0798">TonB box</keyword>
<dbReference type="Proteomes" id="UP000001171">
    <property type="component" value="Chromosome"/>
</dbReference>
<evidence type="ECO:0000256" key="10">
    <source>
        <dbReference type="SAM" id="SignalP"/>
    </source>
</evidence>
<evidence type="ECO:0000256" key="7">
    <source>
        <dbReference type="ARBA" id="ARBA00023237"/>
    </source>
</evidence>
<proteinExistence type="inferred from homology"/>
<dbReference type="Pfam" id="PF07715">
    <property type="entry name" value="Plug"/>
    <property type="match status" value="1"/>
</dbReference>
<dbReference type="KEGG" id="ilo:IL1173"/>
<dbReference type="PANTHER" id="PTHR47234:SF2">
    <property type="entry name" value="TONB-DEPENDENT RECEPTOR"/>
    <property type="match status" value="1"/>
</dbReference>
<dbReference type="Gene3D" id="2.40.170.20">
    <property type="entry name" value="TonB-dependent receptor, beta-barrel domain"/>
    <property type="match status" value="1"/>
</dbReference>
<dbReference type="eggNOG" id="COG1629">
    <property type="taxonomic scope" value="Bacteria"/>
</dbReference>
<feature type="domain" description="TonB-dependent receptor-like beta-barrel" evidence="11">
    <location>
        <begin position="381"/>
        <end position="872"/>
    </location>
</feature>
<comment type="similarity">
    <text evidence="8 9">Belongs to the TonB-dependent receptor family.</text>
</comment>
<dbReference type="STRING" id="283942.IL1173"/>
<keyword evidence="14" id="KW-1185">Reference proteome</keyword>
<keyword evidence="10" id="KW-0732">Signal</keyword>
<keyword evidence="7 8" id="KW-0998">Cell outer membrane</keyword>
<dbReference type="SUPFAM" id="SSF56935">
    <property type="entry name" value="Porins"/>
    <property type="match status" value="1"/>
</dbReference>
<dbReference type="CDD" id="cd01347">
    <property type="entry name" value="ligand_gated_channel"/>
    <property type="match status" value="1"/>
</dbReference>
<organism evidence="13 14">
    <name type="scientific">Idiomarina loihiensis (strain ATCC BAA-735 / DSM 15497 / L2-TR)</name>
    <dbReference type="NCBI Taxonomy" id="283942"/>
    <lineage>
        <taxon>Bacteria</taxon>
        <taxon>Pseudomonadati</taxon>
        <taxon>Pseudomonadota</taxon>
        <taxon>Gammaproteobacteria</taxon>
        <taxon>Alteromonadales</taxon>
        <taxon>Idiomarinaceae</taxon>
        <taxon>Idiomarina</taxon>
    </lineage>
</organism>
<evidence type="ECO:0000256" key="4">
    <source>
        <dbReference type="ARBA" id="ARBA00022692"/>
    </source>
</evidence>
<dbReference type="Pfam" id="PF00593">
    <property type="entry name" value="TonB_dep_Rec_b-barrel"/>
    <property type="match status" value="1"/>
</dbReference>
<keyword evidence="3 8" id="KW-1134">Transmembrane beta strand</keyword>
<dbReference type="AlphaFoldDB" id="Q5QUI6"/>
<evidence type="ECO:0000259" key="12">
    <source>
        <dbReference type="Pfam" id="PF07715"/>
    </source>
</evidence>
<keyword evidence="4 8" id="KW-0812">Transmembrane</keyword>
<dbReference type="InterPro" id="IPR012910">
    <property type="entry name" value="Plug_dom"/>
</dbReference>
<dbReference type="GO" id="GO:0009279">
    <property type="term" value="C:cell outer membrane"/>
    <property type="evidence" value="ECO:0007669"/>
    <property type="project" value="UniProtKB-SubCell"/>
</dbReference>